<sequence>MSRERGRADRRRMLRNDVGGTSGEGGMPVDPMARNYNPEQAYDPPAPIIVPPPPPPSLREEGYLGDSTLREISLDYSVPISYLADVVASWGAPVPIDPNCRLGDMVTGEQAYAILEAIHTLDVAALHGRYSEEDLVGLCDIYDIDLTDAFEFSVERGWALPFGVRTFLRVEQEEELLDVLG</sequence>
<evidence type="ECO:0000313" key="2">
    <source>
        <dbReference type="EMBL" id="KAL3767363.1"/>
    </source>
</evidence>
<organism evidence="2 3">
    <name type="scientific">Stephanodiscus triporus</name>
    <dbReference type="NCBI Taxonomy" id="2934178"/>
    <lineage>
        <taxon>Eukaryota</taxon>
        <taxon>Sar</taxon>
        <taxon>Stramenopiles</taxon>
        <taxon>Ochrophyta</taxon>
        <taxon>Bacillariophyta</taxon>
        <taxon>Coscinodiscophyceae</taxon>
        <taxon>Thalassiosirophycidae</taxon>
        <taxon>Stephanodiscales</taxon>
        <taxon>Stephanodiscaceae</taxon>
        <taxon>Stephanodiscus</taxon>
    </lineage>
</organism>
<dbReference type="EMBL" id="JALLAZ020001707">
    <property type="protein sequence ID" value="KAL3767363.1"/>
    <property type="molecule type" value="Genomic_DNA"/>
</dbReference>
<comment type="caution">
    <text evidence="2">The sequence shown here is derived from an EMBL/GenBank/DDBJ whole genome shotgun (WGS) entry which is preliminary data.</text>
</comment>
<evidence type="ECO:0000313" key="3">
    <source>
        <dbReference type="Proteomes" id="UP001530315"/>
    </source>
</evidence>
<dbReference type="Proteomes" id="UP001530315">
    <property type="component" value="Unassembled WGS sequence"/>
</dbReference>
<dbReference type="AlphaFoldDB" id="A0ABD3MWN5"/>
<reference evidence="2 3" key="1">
    <citation type="submission" date="2024-10" db="EMBL/GenBank/DDBJ databases">
        <title>Updated reference genomes for cyclostephanoid diatoms.</title>
        <authorList>
            <person name="Roberts W.R."/>
            <person name="Alverson A.J."/>
        </authorList>
    </citation>
    <scope>NUCLEOTIDE SEQUENCE [LARGE SCALE GENOMIC DNA]</scope>
    <source>
        <strain evidence="2 3">AJA276-08</strain>
    </source>
</reference>
<gene>
    <name evidence="2" type="ORF">ACHAW5_003287</name>
</gene>
<feature type="region of interest" description="Disordered" evidence="1">
    <location>
        <begin position="1"/>
        <end position="45"/>
    </location>
</feature>
<keyword evidence="3" id="KW-1185">Reference proteome</keyword>
<protein>
    <submittedName>
        <fullName evidence="2">Uncharacterized protein</fullName>
    </submittedName>
</protein>
<evidence type="ECO:0000256" key="1">
    <source>
        <dbReference type="SAM" id="MobiDB-lite"/>
    </source>
</evidence>
<proteinExistence type="predicted"/>
<accession>A0ABD3MWN5</accession>
<name>A0ABD3MWN5_9STRA</name>